<dbReference type="FunFam" id="1.10.132.20:FF:000001">
    <property type="entry name" value="Ribosome-recycling factor"/>
    <property type="match status" value="1"/>
</dbReference>
<dbReference type="FunFam" id="3.30.1360.40:FF:000001">
    <property type="entry name" value="Ribosome-recycling factor"/>
    <property type="match status" value="1"/>
</dbReference>
<dbReference type="GO" id="GO:0043023">
    <property type="term" value="F:ribosomal large subunit binding"/>
    <property type="evidence" value="ECO:0007669"/>
    <property type="project" value="TreeGrafter"/>
</dbReference>
<evidence type="ECO:0000256" key="5">
    <source>
        <dbReference type="HAMAP-Rule" id="MF_00040"/>
    </source>
</evidence>
<dbReference type="AlphaFoldDB" id="A0A1B0ZK38"/>
<comment type="similarity">
    <text evidence="2 5">Belongs to the RRF family.</text>
</comment>
<dbReference type="InterPro" id="IPR036191">
    <property type="entry name" value="RRF_sf"/>
</dbReference>
<dbReference type="SUPFAM" id="SSF55194">
    <property type="entry name" value="Ribosome recycling factor, RRF"/>
    <property type="match status" value="1"/>
</dbReference>
<dbReference type="InterPro" id="IPR023584">
    <property type="entry name" value="Ribosome_recyc_fac_dom"/>
</dbReference>
<dbReference type="HAMAP" id="MF_00040">
    <property type="entry name" value="RRF"/>
    <property type="match status" value="1"/>
</dbReference>
<dbReference type="PANTHER" id="PTHR20982">
    <property type="entry name" value="RIBOSOME RECYCLING FACTOR"/>
    <property type="match status" value="1"/>
</dbReference>
<dbReference type="STRING" id="1630135.DAD186_16720"/>
<comment type="subcellular location">
    <subcellularLocation>
        <location evidence="1 5">Cytoplasm</location>
    </subcellularLocation>
</comment>
<evidence type="ECO:0000313" key="8">
    <source>
        <dbReference type="Proteomes" id="UP000092596"/>
    </source>
</evidence>
<dbReference type="PANTHER" id="PTHR20982:SF3">
    <property type="entry name" value="MITOCHONDRIAL RIBOSOME RECYCLING FACTOR PSEUDO 1"/>
    <property type="match status" value="1"/>
</dbReference>
<evidence type="ECO:0000259" key="6">
    <source>
        <dbReference type="Pfam" id="PF01765"/>
    </source>
</evidence>
<sequence length="188" mass="20851">MSEDTASILKEAEKKMAKSVEVTKEEFTAIRTGRASAAMFQGITADYYGTPTPLNQLAAFQFPEARTVIVTPYDKGAMAEIEESLRESDLGVNPTNNGDNLRIVLPALTEERRKDYTKLAKTKAEDGRIAIRGSRGHAKKAIEKLVKDKEIGEDEGTRAEKELEVLTKKYTEQVDVALEAKEEELLTV</sequence>
<dbReference type="InterPro" id="IPR002661">
    <property type="entry name" value="Ribosome_recyc_fac"/>
</dbReference>
<protein>
    <recommendedName>
        <fullName evidence="5">Ribosome-recycling factor</fullName>
        <shortName evidence="5">RRF</shortName>
    </recommendedName>
    <alternativeName>
        <fullName evidence="5">Ribosome-releasing factor</fullName>
    </alternativeName>
</protein>
<keyword evidence="4 5" id="KW-0648">Protein biosynthesis</keyword>
<dbReference type="CDD" id="cd00520">
    <property type="entry name" value="RRF"/>
    <property type="match status" value="1"/>
</dbReference>
<organism evidence="7 8">
    <name type="scientific">Dermabacter vaginalis</name>
    <dbReference type="NCBI Taxonomy" id="1630135"/>
    <lineage>
        <taxon>Bacteria</taxon>
        <taxon>Bacillati</taxon>
        <taxon>Actinomycetota</taxon>
        <taxon>Actinomycetes</taxon>
        <taxon>Micrococcales</taxon>
        <taxon>Dermabacteraceae</taxon>
        <taxon>Dermabacter</taxon>
    </lineage>
</organism>
<accession>A0A1B0ZK38</accession>
<feature type="domain" description="Ribosome recycling factor" evidence="6">
    <location>
        <begin position="24"/>
        <end position="186"/>
    </location>
</feature>
<gene>
    <name evidence="5" type="primary">frr</name>
    <name evidence="7" type="ORF">DAD186_16720</name>
</gene>
<dbReference type="PATRIC" id="fig|1630135.4.peg.1672"/>
<name>A0A1B0ZK38_9MICO</name>
<dbReference type="Gene3D" id="1.10.132.20">
    <property type="entry name" value="Ribosome-recycling factor"/>
    <property type="match status" value="1"/>
</dbReference>
<evidence type="ECO:0000256" key="3">
    <source>
        <dbReference type="ARBA" id="ARBA00022490"/>
    </source>
</evidence>
<dbReference type="Pfam" id="PF01765">
    <property type="entry name" value="RRF"/>
    <property type="match status" value="1"/>
</dbReference>
<dbReference type="GO" id="GO:0006415">
    <property type="term" value="P:translational termination"/>
    <property type="evidence" value="ECO:0007669"/>
    <property type="project" value="UniProtKB-UniRule"/>
</dbReference>
<dbReference type="GO" id="GO:0005737">
    <property type="term" value="C:cytoplasm"/>
    <property type="evidence" value="ECO:0007669"/>
    <property type="project" value="UniProtKB-SubCell"/>
</dbReference>
<dbReference type="Gene3D" id="3.30.1360.40">
    <property type="match status" value="1"/>
</dbReference>
<keyword evidence="3 5" id="KW-0963">Cytoplasm</keyword>
<evidence type="ECO:0000256" key="1">
    <source>
        <dbReference type="ARBA" id="ARBA00004496"/>
    </source>
</evidence>
<evidence type="ECO:0000313" key="7">
    <source>
        <dbReference type="EMBL" id="ANP28222.1"/>
    </source>
</evidence>
<dbReference type="Proteomes" id="UP000092596">
    <property type="component" value="Chromosome"/>
</dbReference>
<proteinExistence type="inferred from homology"/>
<dbReference type="KEGG" id="dva:DAD186_16720"/>
<dbReference type="NCBIfam" id="TIGR00496">
    <property type="entry name" value="frr"/>
    <property type="match status" value="1"/>
</dbReference>
<reference evidence="7 8" key="1">
    <citation type="submission" date="2015-06" db="EMBL/GenBank/DDBJ databases">
        <title>Investigation of pathophysiology for high-risk pregnancy and development of treatment modality based on it.</title>
        <authorList>
            <person name="Kim B.-C."/>
            <person name="Lim S."/>
        </authorList>
    </citation>
    <scope>NUCLEOTIDE SEQUENCE [LARGE SCALE GENOMIC DNA]</scope>
    <source>
        <strain evidence="7 8">AD1-86</strain>
    </source>
</reference>
<comment type="function">
    <text evidence="5">Responsible for the release of ribosomes from messenger RNA at the termination of protein biosynthesis. May increase the efficiency of translation by recycling ribosomes from one round of translation to another.</text>
</comment>
<evidence type="ECO:0000256" key="4">
    <source>
        <dbReference type="ARBA" id="ARBA00022917"/>
    </source>
</evidence>
<dbReference type="RefSeq" id="WP_065248247.1">
    <property type="nucleotide sequence ID" value="NZ_CP012117.1"/>
</dbReference>
<evidence type="ECO:0000256" key="2">
    <source>
        <dbReference type="ARBA" id="ARBA00005912"/>
    </source>
</evidence>
<dbReference type="EMBL" id="CP012117">
    <property type="protein sequence ID" value="ANP28222.1"/>
    <property type="molecule type" value="Genomic_DNA"/>
</dbReference>